<dbReference type="InterPro" id="IPR036393">
    <property type="entry name" value="AceGlu_kinase-like_sf"/>
</dbReference>
<dbReference type="NCBIfam" id="TIGR00746">
    <property type="entry name" value="arcC"/>
    <property type="match status" value="1"/>
</dbReference>
<keyword evidence="6 9" id="KW-0418">Kinase</keyword>
<dbReference type="RefSeq" id="WP_056971677.1">
    <property type="nucleotide sequence ID" value="NZ_AZFI01000036.1"/>
</dbReference>
<evidence type="ECO:0000256" key="3">
    <source>
        <dbReference type="ARBA" id="ARBA00013070"/>
    </source>
</evidence>
<dbReference type="SUPFAM" id="SSF53633">
    <property type="entry name" value="Carbamate kinase-like"/>
    <property type="match status" value="1"/>
</dbReference>
<protein>
    <recommendedName>
        <fullName evidence="3 8">Carbamate kinase</fullName>
    </recommendedName>
</protein>
<reference evidence="11 12" key="1">
    <citation type="journal article" date="2015" name="Genome Announc.">
        <title>Expanding the biotechnology potential of lactobacilli through comparative genomics of 213 strains and associated genera.</title>
        <authorList>
            <person name="Sun Z."/>
            <person name="Harris H.M."/>
            <person name="McCann A."/>
            <person name="Guo C."/>
            <person name="Argimon S."/>
            <person name="Zhang W."/>
            <person name="Yang X."/>
            <person name="Jeffery I.B."/>
            <person name="Cooney J.C."/>
            <person name="Kagawa T.F."/>
            <person name="Liu W."/>
            <person name="Song Y."/>
            <person name="Salvetti E."/>
            <person name="Wrobel A."/>
            <person name="Rasinkangas P."/>
            <person name="Parkhill J."/>
            <person name="Rea M.C."/>
            <person name="O'Sullivan O."/>
            <person name="Ritari J."/>
            <person name="Douillard F.P."/>
            <person name="Paul Ross R."/>
            <person name="Yang R."/>
            <person name="Briner A.E."/>
            <person name="Felis G.E."/>
            <person name="de Vos W.M."/>
            <person name="Barrangou R."/>
            <person name="Klaenhammer T.R."/>
            <person name="Caufield P.W."/>
            <person name="Cui Y."/>
            <person name="Zhang H."/>
            <person name="O'Toole P.W."/>
        </authorList>
    </citation>
    <scope>NUCLEOTIDE SEQUENCE [LARGE SCALE GENOMIC DNA]</scope>
    <source>
        <strain evidence="11 12">DSM 15836</strain>
    </source>
</reference>
<name>A0ABR5PKL7_9LACO</name>
<proteinExistence type="inferred from homology"/>
<evidence type="ECO:0000256" key="9">
    <source>
        <dbReference type="PIRNR" id="PIRNR000723"/>
    </source>
</evidence>
<dbReference type="Pfam" id="PF00696">
    <property type="entry name" value="AA_kinase"/>
    <property type="match status" value="1"/>
</dbReference>
<dbReference type="CDD" id="cd04235">
    <property type="entry name" value="AAK_CK"/>
    <property type="match status" value="1"/>
</dbReference>
<sequence length="313" mass="33095">MPKKIVVALGGNAIATKDGSAGAQLNSIKQTAEVLAQFVKAGNQLVVTHGNGPQVGNLLLQMTKGQSKGNPPMPLDTVGAMTQGSIGYWLQKSLSEIFEKENIQKTTATIVTQTIVDQNDEAFHAPSKPIGPFYSKAKVIAYQKEHPGYVFAEDAGRGYRRVVASPRPINIKEAPLISLMLENGMVPIAAGGGGIPVIKTADGSLTGVEAVIDKDFSAAKLAENIGADELIILTAVDYAYINYGKSSQKKLGEVTVHETMEYLEQGQFAAGSMLPKIQAANDFVSNTNGQAVITSLKNVSHLITGRSGTVITN</sequence>
<dbReference type="PANTHER" id="PTHR30409:SF1">
    <property type="entry name" value="CARBAMATE KINASE-RELATED"/>
    <property type="match status" value="1"/>
</dbReference>
<dbReference type="InterPro" id="IPR001048">
    <property type="entry name" value="Asp/Glu/Uridylate_kinase"/>
</dbReference>
<dbReference type="EMBL" id="AZFI01000036">
    <property type="protein sequence ID" value="KRM29080.1"/>
    <property type="molecule type" value="Genomic_DNA"/>
</dbReference>
<evidence type="ECO:0000259" key="10">
    <source>
        <dbReference type="Pfam" id="PF00696"/>
    </source>
</evidence>
<evidence type="ECO:0000256" key="4">
    <source>
        <dbReference type="ARBA" id="ARBA00022503"/>
    </source>
</evidence>
<dbReference type="PRINTS" id="PR01469">
    <property type="entry name" value="CARBMTKINASE"/>
</dbReference>
<dbReference type="Proteomes" id="UP000051217">
    <property type="component" value="Unassembled WGS sequence"/>
</dbReference>
<dbReference type="NCBIfam" id="NF009007">
    <property type="entry name" value="PRK12352.1"/>
    <property type="match status" value="1"/>
</dbReference>
<evidence type="ECO:0000256" key="6">
    <source>
        <dbReference type="ARBA" id="ARBA00022777"/>
    </source>
</evidence>
<evidence type="ECO:0000256" key="1">
    <source>
        <dbReference type="ARBA" id="ARBA00005118"/>
    </source>
</evidence>
<evidence type="ECO:0000256" key="2">
    <source>
        <dbReference type="ARBA" id="ARBA00011066"/>
    </source>
</evidence>
<evidence type="ECO:0000256" key="7">
    <source>
        <dbReference type="ARBA" id="ARBA00048467"/>
    </source>
</evidence>
<keyword evidence="5 9" id="KW-0808">Transferase</keyword>
<dbReference type="GO" id="GO:0016301">
    <property type="term" value="F:kinase activity"/>
    <property type="evidence" value="ECO:0007669"/>
    <property type="project" value="UniProtKB-KW"/>
</dbReference>
<evidence type="ECO:0000313" key="12">
    <source>
        <dbReference type="Proteomes" id="UP000051217"/>
    </source>
</evidence>
<evidence type="ECO:0000256" key="8">
    <source>
        <dbReference type="NCBIfam" id="TIGR00746"/>
    </source>
</evidence>
<dbReference type="PANTHER" id="PTHR30409">
    <property type="entry name" value="CARBAMATE KINASE"/>
    <property type="match status" value="1"/>
</dbReference>
<comment type="caution">
    <text evidence="11">The sequence shown here is derived from an EMBL/GenBank/DDBJ whole genome shotgun (WGS) entry which is preliminary data.</text>
</comment>
<keyword evidence="4" id="KW-0056">Arginine metabolism</keyword>
<comment type="catalytic activity">
    <reaction evidence="7">
        <text>hydrogencarbonate + NH4(+) + ATP = carbamoyl phosphate + ADP + H2O + H(+)</text>
        <dbReference type="Rhea" id="RHEA:10152"/>
        <dbReference type="ChEBI" id="CHEBI:15377"/>
        <dbReference type="ChEBI" id="CHEBI:15378"/>
        <dbReference type="ChEBI" id="CHEBI:17544"/>
        <dbReference type="ChEBI" id="CHEBI:28938"/>
        <dbReference type="ChEBI" id="CHEBI:30616"/>
        <dbReference type="ChEBI" id="CHEBI:58228"/>
        <dbReference type="ChEBI" id="CHEBI:456216"/>
        <dbReference type="EC" id="2.7.2.2"/>
    </reaction>
</comment>
<gene>
    <name evidence="11" type="ORF">FC65_GL001472</name>
</gene>
<dbReference type="InterPro" id="IPR003964">
    <property type="entry name" value="Carb_kinase"/>
</dbReference>
<evidence type="ECO:0000256" key="5">
    <source>
        <dbReference type="ARBA" id="ARBA00022679"/>
    </source>
</evidence>
<evidence type="ECO:0000313" key="11">
    <source>
        <dbReference type="EMBL" id="KRM29080.1"/>
    </source>
</evidence>
<comment type="similarity">
    <text evidence="2 9">Belongs to the carbamate kinase family.</text>
</comment>
<accession>A0ABR5PKL7</accession>
<dbReference type="PIRSF" id="PIRSF000723">
    <property type="entry name" value="Carbamate_kin"/>
    <property type="match status" value="1"/>
</dbReference>
<organism evidence="11 12">
    <name type="scientific">Ligilactobacillus acidipiscis DSM 15836</name>
    <dbReference type="NCBI Taxonomy" id="1423716"/>
    <lineage>
        <taxon>Bacteria</taxon>
        <taxon>Bacillati</taxon>
        <taxon>Bacillota</taxon>
        <taxon>Bacilli</taxon>
        <taxon>Lactobacillales</taxon>
        <taxon>Lactobacillaceae</taxon>
        <taxon>Ligilactobacillus</taxon>
    </lineage>
</organism>
<comment type="pathway">
    <text evidence="1">Metabolic intermediate metabolism; carbamoyl phosphate degradation; CO(2) and NH(3) from carbamoyl phosphate: step 1/1.</text>
</comment>
<feature type="domain" description="Aspartate/glutamate/uridylate kinase" evidence="10">
    <location>
        <begin position="3"/>
        <end position="295"/>
    </location>
</feature>
<dbReference type="Gene3D" id="3.40.1160.10">
    <property type="entry name" value="Acetylglutamate kinase-like"/>
    <property type="match status" value="1"/>
</dbReference>
<keyword evidence="12" id="KW-1185">Reference proteome</keyword>